<dbReference type="Gene3D" id="3.30.230.30">
    <property type="entry name" value="Impact, N-terminal domain"/>
    <property type="match status" value="1"/>
</dbReference>
<protein>
    <recommendedName>
        <fullName evidence="2">Impact N-terminal domain-containing protein</fullName>
    </recommendedName>
</protein>
<dbReference type="PANTHER" id="PTHR16301:SF20">
    <property type="entry name" value="IMPACT FAMILY MEMBER YIGZ"/>
    <property type="match status" value="1"/>
</dbReference>
<dbReference type="AlphaFoldDB" id="D2UDU8"/>
<dbReference type="SUPFAM" id="SSF54211">
    <property type="entry name" value="Ribosomal protein S5 domain 2-like"/>
    <property type="match status" value="1"/>
</dbReference>
<dbReference type="Pfam" id="PF01205">
    <property type="entry name" value="Impact_N"/>
    <property type="match status" value="1"/>
</dbReference>
<dbReference type="InterPro" id="IPR036956">
    <property type="entry name" value="Impact_N_sf"/>
</dbReference>
<dbReference type="PANTHER" id="PTHR16301">
    <property type="entry name" value="IMPACT-RELATED"/>
    <property type="match status" value="1"/>
</dbReference>
<accession>D2UDU8</accession>
<evidence type="ECO:0000313" key="3">
    <source>
        <dbReference type="EMBL" id="CBA16170.1"/>
    </source>
</evidence>
<sequence>MPAMRDTLTHPIRHGMEIKHSRFLAHAAPIPDASAALTFVKQVAITDATHNCWAYRHGTAYRSSDDGEPTGTAGRPILAAIDGHGIDRKARLREATGDRIRYSEPPTA</sequence>
<organism evidence="3 4">
    <name type="scientific">Xanthomonas albilineans (strain GPE PC73 / CFBP 7063)</name>
    <dbReference type="NCBI Taxonomy" id="380358"/>
    <lineage>
        <taxon>Bacteria</taxon>
        <taxon>Pseudomonadati</taxon>
        <taxon>Pseudomonadota</taxon>
        <taxon>Gammaproteobacteria</taxon>
        <taxon>Lysobacterales</taxon>
        <taxon>Lysobacteraceae</taxon>
        <taxon>Xanthomonas</taxon>
    </lineage>
</organism>
<evidence type="ECO:0000256" key="1">
    <source>
        <dbReference type="ARBA" id="ARBA00007665"/>
    </source>
</evidence>
<reference evidence="3 4" key="1">
    <citation type="journal article" date="2009" name="BMC Genomics">
        <title>The complete genome sequence of Xanthomonas albilineans provides new insights into the reductive genome evolution of the xylem-limited Xanthomonadaceae.</title>
        <authorList>
            <person name="Pieretti I."/>
            <person name="Royer M."/>
            <person name="Barbe V."/>
            <person name="Carrere S."/>
            <person name="Koebnik R."/>
            <person name="Cociancich S."/>
            <person name="Couloux A."/>
            <person name="Darrasse A."/>
            <person name="Gouzy J."/>
            <person name="Jacques M.A."/>
            <person name="Lauber E."/>
            <person name="Manceau C."/>
            <person name="Mangenot S."/>
            <person name="Poussier S."/>
            <person name="Segurens B."/>
            <person name="Szurek B."/>
            <person name="Verdier V."/>
            <person name="Arlat M."/>
            <person name="Rott P."/>
        </authorList>
    </citation>
    <scope>NUCLEOTIDE SEQUENCE [LARGE SCALE GENOMIC DNA]</scope>
    <source>
        <strain evidence="4">GPE PC73 / CFBP 7063</strain>
    </source>
</reference>
<comment type="similarity">
    <text evidence="1">Belongs to the IMPACT family.</text>
</comment>
<dbReference type="GO" id="GO:0005737">
    <property type="term" value="C:cytoplasm"/>
    <property type="evidence" value="ECO:0007669"/>
    <property type="project" value="TreeGrafter"/>
</dbReference>
<evidence type="ECO:0000259" key="2">
    <source>
        <dbReference type="Pfam" id="PF01205"/>
    </source>
</evidence>
<gene>
    <name evidence="3" type="ordered locus">XALc_1673</name>
</gene>
<dbReference type="InterPro" id="IPR023582">
    <property type="entry name" value="Impact"/>
</dbReference>
<keyword evidence="4" id="KW-1185">Reference proteome</keyword>
<name>D2UDU8_XANAP</name>
<evidence type="ECO:0000313" key="4">
    <source>
        <dbReference type="Proteomes" id="UP000001890"/>
    </source>
</evidence>
<dbReference type="GO" id="GO:0006446">
    <property type="term" value="P:regulation of translational initiation"/>
    <property type="evidence" value="ECO:0007669"/>
    <property type="project" value="TreeGrafter"/>
</dbReference>
<dbReference type="Proteomes" id="UP000001890">
    <property type="component" value="Chromosome"/>
</dbReference>
<dbReference type="InterPro" id="IPR020568">
    <property type="entry name" value="Ribosomal_Su5_D2-typ_SF"/>
</dbReference>
<dbReference type="EMBL" id="FP565176">
    <property type="protein sequence ID" value="CBA16170.1"/>
    <property type="molecule type" value="Genomic_DNA"/>
</dbReference>
<dbReference type="KEGG" id="xal:XALC_1673"/>
<feature type="domain" description="Impact N-terminal" evidence="2">
    <location>
        <begin position="19"/>
        <end position="87"/>
    </location>
</feature>
<proteinExistence type="inferred from homology"/>
<dbReference type="InterPro" id="IPR001498">
    <property type="entry name" value="Impact_N"/>
</dbReference>
<dbReference type="eggNOG" id="COG1739">
    <property type="taxonomic scope" value="Bacteria"/>
</dbReference>